<sequence length="160" mass="17566">MTKNLRRVDYADKYAVDLPERMDAPRFCSLILEAAPRWLDLVLSMRDSVAGRVGFNTQERNYGKLVDLAPGGKFGPLVVQSVSPERVVCGDADKHLAFRATFEIDSVGQRGSFTTEVQFVDAVGRAYFTLVKPFHKLVIPALISAPFSARASAESIPGFG</sequence>
<accession>A0ABU2J9F3</accession>
<comment type="caution">
    <text evidence="1">The sequence shown here is derived from an EMBL/GenBank/DDBJ whole genome shotgun (WGS) entry which is preliminary data.</text>
</comment>
<evidence type="ECO:0000313" key="2">
    <source>
        <dbReference type="Proteomes" id="UP001183176"/>
    </source>
</evidence>
<dbReference type="EMBL" id="JAVREH010000009">
    <property type="protein sequence ID" value="MDT0261618.1"/>
    <property type="molecule type" value="Genomic_DNA"/>
</dbReference>
<dbReference type="Proteomes" id="UP001183176">
    <property type="component" value="Unassembled WGS sequence"/>
</dbReference>
<dbReference type="Pfam" id="PF11066">
    <property type="entry name" value="DUF2867"/>
    <property type="match status" value="1"/>
</dbReference>
<organism evidence="1 2">
    <name type="scientific">Jatrophihabitans lederbergiae</name>
    <dbReference type="NCBI Taxonomy" id="3075547"/>
    <lineage>
        <taxon>Bacteria</taxon>
        <taxon>Bacillati</taxon>
        <taxon>Actinomycetota</taxon>
        <taxon>Actinomycetes</taxon>
        <taxon>Jatrophihabitantales</taxon>
        <taxon>Jatrophihabitantaceae</taxon>
        <taxon>Jatrophihabitans</taxon>
    </lineage>
</organism>
<gene>
    <name evidence="1" type="ORF">RM423_09455</name>
</gene>
<name>A0ABU2J9F3_9ACTN</name>
<evidence type="ECO:0000313" key="1">
    <source>
        <dbReference type="EMBL" id="MDT0261618.1"/>
    </source>
</evidence>
<keyword evidence="2" id="KW-1185">Reference proteome</keyword>
<reference evidence="2" key="1">
    <citation type="submission" date="2023-07" db="EMBL/GenBank/DDBJ databases">
        <title>30 novel species of actinomycetes from the DSMZ collection.</title>
        <authorList>
            <person name="Nouioui I."/>
        </authorList>
    </citation>
    <scope>NUCLEOTIDE SEQUENCE [LARGE SCALE GENOMIC DNA]</scope>
    <source>
        <strain evidence="2">DSM 44399</strain>
    </source>
</reference>
<proteinExistence type="predicted"/>
<protein>
    <submittedName>
        <fullName evidence="1">DUF2867 domain-containing protein</fullName>
    </submittedName>
</protein>
<dbReference type="RefSeq" id="WP_311422773.1">
    <property type="nucleotide sequence ID" value="NZ_JAVREH010000009.1"/>
</dbReference>
<dbReference type="InterPro" id="IPR021295">
    <property type="entry name" value="DUF2867"/>
</dbReference>